<evidence type="ECO:0000256" key="5">
    <source>
        <dbReference type="ARBA" id="ARBA00022989"/>
    </source>
</evidence>
<evidence type="ECO:0000256" key="4">
    <source>
        <dbReference type="ARBA" id="ARBA00022692"/>
    </source>
</evidence>
<feature type="transmembrane region" description="Helical" evidence="9">
    <location>
        <begin position="322"/>
        <end position="354"/>
    </location>
</feature>
<protein>
    <submittedName>
        <fullName evidence="10">Uncharacterized protein</fullName>
    </submittedName>
</protein>
<gene>
    <name evidence="10" type="ORF">IWQ60_005629</name>
</gene>
<feature type="transmembrane region" description="Helical" evidence="9">
    <location>
        <begin position="62"/>
        <end position="80"/>
    </location>
</feature>
<evidence type="ECO:0000256" key="1">
    <source>
        <dbReference type="ARBA" id="ARBA00004651"/>
    </source>
</evidence>
<dbReference type="GO" id="GO:0005886">
    <property type="term" value="C:plasma membrane"/>
    <property type="evidence" value="ECO:0007669"/>
    <property type="project" value="UniProtKB-SubCell"/>
</dbReference>
<sequence length="403" mass="45165">MYENQGFENVVPGFFKTIYTYPDVLRLRGTVIFNIIPQVLSVTLFATGVALVHNYTHYSLELPNTLIGPFSVVLGLLLVFRSNNANAAYLDGRRTWSQLKVVIRNSIRIIWTGVAAETEEDGDEKIKMVRYLTAFAYATKHFLRREAGVDYDDLRGLLPPEFIRECQGGASDPGTRVNGSHSGTNTPTTAYFKRRDSDEGHTYGSATTSRQSPTQLSSTIPRAHKYQSSNRDDVETRLLLGSTAAHSTDPNVHHDGLSIPSQILFHVNRYIYVQRRRATVDPQTANTLVGLSNSLGDNLTHLERILLTCMPLAYRVHMKQSLYLYCCLLPFTLVNLGFFLIPVVTAVAFTLFGIDGIGCEIENPFGYDLNDLALDHICDDLREEVEYIINTYPAREQPTQAST</sequence>
<reference evidence="10" key="1">
    <citation type="submission" date="2022-07" db="EMBL/GenBank/DDBJ databases">
        <title>Phylogenomic reconstructions and comparative analyses of Kickxellomycotina fungi.</title>
        <authorList>
            <person name="Reynolds N.K."/>
            <person name="Stajich J.E."/>
            <person name="Barry K."/>
            <person name="Grigoriev I.V."/>
            <person name="Crous P."/>
            <person name="Smith M.E."/>
        </authorList>
    </citation>
    <scope>NUCLEOTIDE SEQUENCE</scope>
    <source>
        <strain evidence="10">RSA 861</strain>
    </source>
</reference>
<dbReference type="Pfam" id="PF25539">
    <property type="entry name" value="Bestrophin_2"/>
    <property type="match status" value="2"/>
</dbReference>
<dbReference type="AlphaFoldDB" id="A0A9W8A9E8"/>
<dbReference type="GO" id="GO:0005254">
    <property type="term" value="F:chloride channel activity"/>
    <property type="evidence" value="ECO:0007669"/>
    <property type="project" value="InterPro"/>
</dbReference>
<keyword evidence="2" id="KW-0813">Transport</keyword>
<evidence type="ECO:0000256" key="6">
    <source>
        <dbReference type="ARBA" id="ARBA00023065"/>
    </source>
</evidence>
<evidence type="ECO:0000313" key="11">
    <source>
        <dbReference type="Proteomes" id="UP001150569"/>
    </source>
</evidence>
<dbReference type="EMBL" id="JANBPT010000310">
    <property type="protein sequence ID" value="KAJ1923815.1"/>
    <property type="molecule type" value="Genomic_DNA"/>
</dbReference>
<comment type="subcellular location">
    <subcellularLocation>
        <location evidence="1">Cell membrane</location>
        <topology evidence="1">Multi-pass membrane protein</topology>
    </subcellularLocation>
</comment>
<dbReference type="Proteomes" id="UP001150569">
    <property type="component" value="Unassembled WGS sequence"/>
</dbReference>
<comment type="caution">
    <text evidence="10">The sequence shown here is derived from an EMBL/GenBank/DDBJ whole genome shotgun (WGS) entry which is preliminary data.</text>
</comment>
<evidence type="ECO:0000256" key="2">
    <source>
        <dbReference type="ARBA" id="ARBA00022448"/>
    </source>
</evidence>
<dbReference type="PANTHER" id="PTHR33281:SF19">
    <property type="entry name" value="VOLTAGE-DEPENDENT ANION CHANNEL-FORMING PROTEIN YNEE"/>
    <property type="match status" value="1"/>
</dbReference>
<keyword evidence="5 9" id="KW-1133">Transmembrane helix</keyword>
<keyword evidence="4 9" id="KW-0812">Transmembrane</keyword>
<keyword evidence="3" id="KW-1003">Cell membrane</keyword>
<keyword evidence="7 9" id="KW-0472">Membrane</keyword>
<evidence type="ECO:0000313" key="10">
    <source>
        <dbReference type="EMBL" id="KAJ1923815.1"/>
    </source>
</evidence>
<dbReference type="InterPro" id="IPR044669">
    <property type="entry name" value="YneE/VCCN1/2-like"/>
</dbReference>
<dbReference type="OrthoDB" id="1368at2759"/>
<accession>A0A9W8A9E8</accession>
<keyword evidence="11" id="KW-1185">Reference proteome</keyword>
<proteinExistence type="predicted"/>
<evidence type="ECO:0000256" key="7">
    <source>
        <dbReference type="ARBA" id="ARBA00023136"/>
    </source>
</evidence>
<organism evidence="10 11">
    <name type="scientific">Tieghemiomyces parasiticus</name>
    <dbReference type="NCBI Taxonomy" id="78921"/>
    <lineage>
        <taxon>Eukaryota</taxon>
        <taxon>Fungi</taxon>
        <taxon>Fungi incertae sedis</taxon>
        <taxon>Zoopagomycota</taxon>
        <taxon>Kickxellomycotina</taxon>
        <taxon>Dimargaritomycetes</taxon>
        <taxon>Dimargaritales</taxon>
        <taxon>Dimargaritaceae</taxon>
        <taxon>Tieghemiomyces</taxon>
    </lineage>
</organism>
<name>A0A9W8A9E8_9FUNG</name>
<evidence type="ECO:0000256" key="3">
    <source>
        <dbReference type="ARBA" id="ARBA00022475"/>
    </source>
</evidence>
<keyword evidence="6" id="KW-0406">Ion transport</keyword>
<feature type="compositionally biased region" description="Polar residues" evidence="8">
    <location>
        <begin position="204"/>
        <end position="220"/>
    </location>
</feature>
<feature type="compositionally biased region" description="Polar residues" evidence="8">
    <location>
        <begin position="177"/>
        <end position="189"/>
    </location>
</feature>
<dbReference type="PANTHER" id="PTHR33281">
    <property type="entry name" value="UPF0187 PROTEIN YNEE"/>
    <property type="match status" value="1"/>
</dbReference>
<evidence type="ECO:0000256" key="8">
    <source>
        <dbReference type="SAM" id="MobiDB-lite"/>
    </source>
</evidence>
<evidence type="ECO:0000256" key="9">
    <source>
        <dbReference type="SAM" id="Phobius"/>
    </source>
</evidence>
<feature type="transmembrane region" description="Helical" evidence="9">
    <location>
        <begin position="31"/>
        <end position="56"/>
    </location>
</feature>
<feature type="region of interest" description="Disordered" evidence="8">
    <location>
        <begin position="167"/>
        <end position="232"/>
    </location>
</feature>